<sequence length="354" mass="39520">MATVKTHFGEIQVQEGIVPGDFTNIPIIDLTNLESPDLASRRALAAEVHDACTRVGFFYIKNHGIPPENVAAMHSAAHTFFALRHEQKMEYYLGKSNRYHGYSPLSGEHSDKDLFGDQTNLSESFDIGYEIAGDPSKSSDLHTLPDDPFELYGGNQWPDDSVLPGFHATYLAYFRACVTLSRRLLRIFALALDLDEGYFDEFVTYPGCMSRILHYPPQPVKGEERVGIEAHTDFECFTILSQDTVPALQVLNSSNQWVTATPIPDTLVVNVGDFMSFWTGGKFRSTVHRATNLTGENRYSVPFFFGVNYDATVEVLPTCVDKEGAKRKAVKAGQYVRDRLSKSYIGFGETEGDV</sequence>
<dbReference type="EMBL" id="JBFXLT010000052">
    <property type="protein sequence ID" value="KAL2812009.1"/>
    <property type="molecule type" value="Genomic_DNA"/>
</dbReference>
<dbReference type="PANTHER" id="PTHR47990">
    <property type="entry name" value="2-OXOGLUTARATE (2OG) AND FE(II)-DEPENDENT OXYGENASE SUPERFAMILY PROTEIN-RELATED"/>
    <property type="match status" value="1"/>
</dbReference>
<comment type="caution">
    <text evidence="4">The sequence shown here is derived from an EMBL/GenBank/DDBJ whole genome shotgun (WGS) entry which is preliminary data.</text>
</comment>
<protein>
    <submittedName>
        <fullName evidence="4">Clavaminate synthase-like protein</fullName>
    </submittedName>
</protein>
<dbReference type="Pfam" id="PF03171">
    <property type="entry name" value="2OG-FeII_Oxy"/>
    <property type="match status" value="1"/>
</dbReference>
<reference evidence="4 5" key="1">
    <citation type="submission" date="2024-07" db="EMBL/GenBank/DDBJ databases">
        <title>Section-level genome sequencing and comparative genomics of Aspergillus sections Usti and Cavernicolus.</title>
        <authorList>
            <consortium name="Lawrence Berkeley National Laboratory"/>
            <person name="Nybo J.L."/>
            <person name="Vesth T.C."/>
            <person name="Theobald S."/>
            <person name="Frisvad J.C."/>
            <person name="Larsen T.O."/>
            <person name="Kjaerboelling I."/>
            <person name="Rothschild-Mancinelli K."/>
            <person name="Lyhne E.K."/>
            <person name="Kogle M.E."/>
            <person name="Barry K."/>
            <person name="Clum A."/>
            <person name="Na H."/>
            <person name="Ledsgaard L."/>
            <person name="Lin J."/>
            <person name="Lipzen A."/>
            <person name="Kuo A."/>
            <person name="Riley R."/>
            <person name="Mondo S."/>
            <person name="Labutti K."/>
            <person name="Haridas S."/>
            <person name="Pangalinan J."/>
            <person name="Salamov A.A."/>
            <person name="Simmons B.A."/>
            <person name="Magnuson J.K."/>
            <person name="Chen J."/>
            <person name="Drula E."/>
            <person name="Henrissat B."/>
            <person name="Wiebenga A."/>
            <person name="Lubbers R.J."/>
            <person name="Gomes A.C."/>
            <person name="Makela M.R."/>
            <person name="Stajich J."/>
            <person name="Grigoriev I.V."/>
            <person name="Mortensen U.H."/>
            <person name="De Vries R.P."/>
            <person name="Baker S.E."/>
            <person name="Andersen M.R."/>
        </authorList>
    </citation>
    <scope>NUCLEOTIDE SEQUENCE [LARGE SCALE GENOMIC DNA]</scope>
    <source>
        <strain evidence="4 5">CBS 588.65</strain>
    </source>
</reference>
<comment type="similarity">
    <text evidence="1 2">Belongs to the iron/ascorbate-dependent oxidoreductase family.</text>
</comment>
<feature type="domain" description="Fe2OG dioxygenase" evidence="3">
    <location>
        <begin position="204"/>
        <end position="307"/>
    </location>
</feature>
<keyword evidence="2" id="KW-0408">Iron</keyword>
<name>A0ABR4H9T1_9EURO</name>
<evidence type="ECO:0000313" key="4">
    <source>
        <dbReference type="EMBL" id="KAL2812009.1"/>
    </source>
</evidence>
<organism evidence="4 5">
    <name type="scientific">Aspergillus granulosus</name>
    <dbReference type="NCBI Taxonomy" id="176169"/>
    <lineage>
        <taxon>Eukaryota</taxon>
        <taxon>Fungi</taxon>
        <taxon>Dikarya</taxon>
        <taxon>Ascomycota</taxon>
        <taxon>Pezizomycotina</taxon>
        <taxon>Eurotiomycetes</taxon>
        <taxon>Eurotiomycetidae</taxon>
        <taxon>Eurotiales</taxon>
        <taxon>Aspergillaceae</taxon>
        <taxon>Aspergillus</taxon>
        <taxon>Aspergillus subgen. Nidulantes</taxon>
    </lineage>
</organism>
<accession>A0ABR4H9T1</accession>
<dbReference type="PRINTS" id="PR00682">
    <property type="entry name" value="IPNSYNTHASE"/>
</dbReference>
<evidence type="ECO:0000259" key="3">
    <source>
        <dbReference type="PROSITE" id="PS51471"/>
    </source>
</evidence>
<evidence type="ECO:0000256" key="2">
    <source>
        <dbReference type="RuleBase" id="RU003682"/>
    </source>
</evidence>
<gene>
    <name evidence="4" type="ORF">BJX63DRAFT_397884</name>
</gene>
<keyword evidence="2" id="KW-0560">Oxidoreductase</keyword>
<dbReference type="InterPro" id="IPR005123">
    <property type="entry name" value="Oxoglu/Fe-dep_dioxygenase_dom"/>
</dbReference>
<dbReference type="Proteomes" id="UP001610334">
    <property type="component" value="Unassembled WGS sequence"/>
</dbReference>
<proteinExistence type="inferred from homology"/>
<dbReference type="Pfam" id="PF14226">
    <property type="entry name" value="DIOX_N"/>
    <property type="match status" value="1"/>
</dbReference>
<evidence type="ECO:0000256" key="1">
    <source>
        <dbReference type="ARBA" id="ARBA00008056"/>
    </source>
</evidence>
<dbReference type="SUPFAM" id="SSF51197">
    <property type="entry name" value="Clavaminate synthase-like"/>
    <property type="match status" value="1"/>
</dbReference>
<dbReference type="InterPro" id="IPR044861">
    <property type="entry name" value="IPNS-like_FE2OG_OXY"/>
</dbReference>
<dbReference type="Gene3D" id="2.60.120.330">
    <property type="entry name" value="B-lactam Antibiotic, Isopenicillin N Synthase, Chain"/>
    <property type="match status" value="1"/>
</dbReference>
<dbReference type="InterPro" id="IPR026992">
    <property type="entry name" value="DIOX_N"/>
</dbReference>
<keyword evidence="2" id="KW-0479">Metal-binding</keyword>
<evidence type="ECO:0000313" key="5">
    <source>
        <dbReference type="Proteomes" id="UP001610334"/>
    </source>
</evidence>
<dbReference type="PROSITE" id="PS51471">
    <property type="entry name" value="FE2OG_OXY"/>
    <property type="match status" value="1"/>
</dbReference>
<keyword evidence="5" id="KW-1185">Reference proteome</keyword>
<dbReference type="InterPro" id="IPR050231">
    <property type="entry name" value="Iron_ascorbate_oxido_reductase"/>
</dbReference>
<dbReference type="InterPro" id="IPR027443">
    <property type="entry name" value="IPNS-like_sf"/>
</dbReference>